<keyword evidence="6" id="KW-0677">Repeat</keyword>
<evidence type="ECO:0000256" key="2">
    <source>
        <dbReference type="ARBA" id="ARBA00022473"/>
    </source>
</evidence>
<feature type="domain" description="EGF-like" evidence="11">
    <location>
        <begin position="181"/>
        <end position="213"/>
    </location>
</feature>
<dbReference type="PROSITE" id="PS50026">
    <property type="entry name" value="EGF_3"/>
    <property type="match status" value="3"/>
</dbReference>
<reference evidence="14" key="1">
    <citation type="submission" date="2025-08" db="UniProtKB">
        <authorList>
            <consortium name="RefSeq"/>
        </authorList>
    </citation>
    <scope>IDENTIFICATION</scope>
    <source>
        <tissue evidence="14">Whole Larva</tissue>
    </source>
</reference>
<organism evidence="13 14">
    <name type="scientific">Nicrophorus vespilloides</name>
    <name type="common">Boreal carrion beetle</name>
    <dbReference type="NCBI Taxonomy" id="110193"/>
    <lineage>
        <taxon>Eukaryota</taxon>
        <taxon>Metazoa</taxon>
        <taxon>Ecdysozoa</taxon>
        <taxon>Arthropoda</taxon>
        <taxon>Hexapoda</taxon>
        <taxon>Insecta</taxon>
        <taxon>Pterygota</taxon>
        <taxon>Neoptera</taxon>
        <taxon>Endopterygota</taxon>
        <taxon>Coleoptera</taxon>
        <taxon>Polyphaga</taxon>
        <taxon>Staphyliniformia</taxon>
        <taxon>Silphidae</taxon>
        <taxon>Nicrophorinae</taxon>
        <taxon>Nicrophorus</taxon>
    </lineage>
</organism>
<dbReference type="InterPro" id="IPR000742">
    <property type="entry name" value="EGF"/>
</dbReference>
<feature type="chain" id="PRO_5045514045" evidence="10">
    <location>
        <begin position="24"/>
        <end position="351"/>
    </location>
</feature>
<feature type="signal peptide" evidence="10">
    <location>
        <begin position="1"/>
        <end position="23"/>
    </location>
</feature>
<dbReference type="InterPro" id="IPR003306">
    <property type="entry name" value="WIF"/>
</dbReference>
<feature type="disulfide bond" evidence="9">
    <location>
        <begin position="249"/>
        <end position="259"/>
    </location>
</feature>
<evidence type="ECO:0000256" key="5">
    <source>
        <dbReference type="ARBA" id="ARBA00022729"/>
    </source>
</evidence>
<keyword evidence="4 9" id="KW-0245">EGF-like domain</keyword>
<feature type="disulfide bond" evidence="9">
    <location>
        <begin position="267"/>
        <end position="276"/>
    </location>
</feature>
<evidence type="ECO:0000256" key="8">
    <source>
        <dbReference type="ARBA" id="ARBA00023180"/>
    </source>
</evidence>
<keyword evidence="2" id="KW-0217">Developmental protein</keyword>
<feature type="disulfide bond" evidence="9">
    <location>
        <begin position="281"/>
        <end position="291"/>
    </location>
</feature>
<evidence type="ECO:0000256" key="7">
    <source>
        <dbReference type="ARBA" id="ARBA00023157"/>
    </source>
</evidence>
<evidence type="ECO:0000256" key="9">
    <source>
        <dbReference type="PROSITE-ProRule" id="PRU00076"/>
    </source>
</evidence>
<evidence type="ECO:0000256" key="10">
    <source>
        <dbReference type="SAM" id="SignalP"/>
    </source>
</evidence>
<feature type="disulfide bond" evidence="9">
    <location>
        <begin position="203"/>
        <end position="212"/>
    </location>
</feature>
<dbReference type="InterPro" id="IPR050969">
    <property type="entry name" value="Dev_Signal_Modulators"/>
</dbReference>
<name>A0ABM1MNL2_NICVS</name>
<evidence type="ECO:0000259" key="12">
    <source>
        <dbReference type="PROSITE" id="PS50814"/>
    </source>
</evidence>
<feature type="disulfide bond" evidence="9">
    <location>
        <begin position="299"/>
        <end position="308"/>
    </location>
</feature>
<dbReference type="GeneID" id="108562368"/>
<dbReference type="PROSITE" id="PS01186">
    <property type="entry name" value="EGF_2"/>
    <property type="match status" value="2"/>
</dbReference>
<evidence type="ECO:0000313" key="14">
    <source>
        <dbReference type="RefSeq" id="XP_017776162.1"/>
    </source>
</evidence>
<dbReference type="Proteomes" id="UP000695000">
    <property type="component" value="Unplaced"/>
</dbReference>
<dbReference type="InterPro" id="IPR038677">
    <property type="entry name" value="WIF_sf"/>
</dbReference>
<dbReference type="PROSITE" id="PS00022">
    <property type="entry name" value="EGF_1"/>
    <property type="match status" value="2"/>
</dbReference>
<dbReference type="CDD" id="cd00054">
    <property type="entry name" value="EGF_CA"/>
    <property type="match status" value="1"/>
</dbReference>
<dbReference type="Pfam" id="PF00008">
    <property type="entry name" value="EGF"/>
    <property type="match status" value="1"/>
</dbReference>
<keyword evidence="13" id="KW-1185">Reference proteome</keyword>
<dbReference type="PANTHER" id="PTHR14949:SF32">
    <property type="entry name" value="WNT INHIBITORY FACTOR 1"/>
    <property type="match status" value="1"/>
</dbReference>
<evidence type="ECO:0000256" key="1">
    <source>
        <dbReference type="ARBA" id="ARBA00004613"/>
    </source>
</evidence>
<dbReference type="PANTHER" id="PTHR14949">
    <property type="entry name" value="EGF-LIKE-DOMAIN, MULTIPLE 7, 8"/>
    <property type="match status" value="1"/>
</dbReference>
<dbReference type="InterPro" id="IPR013032">
    <property type="entry name" value="EGF-like_CS"/>
</dbReference>
<evidence type="ECO:0000256" key="4">
    <source>
        <dbReference type="ARBA" id="ARBA00022536"/>
    </source>
</evidence>
<dbReference type="Gene3D" id="2.10.25.10">
    <property type="entry name" value="Laminin"/>
    <property type="match status" value="4"/>
</dbReference>
<proteinExistence type="predicted"/>
<keyword evidence="7 9" id="KW-1015">Disulfide bond</keyword>
<evidence type="ECO:0000256" key="3">
    <source>
        <dbReference type="ARBA" id="ARBA00022525"/>
    </source>
</evidence>
<dbReference type="SMART" id="SM00469">
    <property type="entry name" value="WIF"/>
    <property type="match status" value="1"/>
</dbReference>
<sequence>MANMKGLAIILLFAISAITAVHCRSDHKNDPRSNGDLALWIDEKQVKMFSGMVMEIYAIRNGNVSPYILDPNFEKYLPIIPSEVSHVNFIWKAGLKKYYYNFDRLQSFDESILSAPVISIKTKGRVPRRPKEFSILLPCLGNSSGIATFSIGLLIESRKGRPLNGTPLRLKLRKECSQRNPDPECDKKCANQGWCNREKICQCPEGYMGQYCRTALCYPQCMNGGNCTSPGVCSCPPGFQGRHCEGGICSEKCLNGGKCIQKDTCECPKGYYGLHCEYSKCIISCHNGGKCRGVNKCKCPQGFRGDHCEIGRGKPHRSTCKIACKHGTCIDNNCVCEPGWYGRLCHHMTLK</sequence>
<keyword evidence="8" id="KW-0325">Glycoprotein</keyword>
<dbReference type="Pfam" id="PF02019">
    <property type="entry name" value="WIF"/>
    <property type="match status" value="1"/>
</dbReference>
<feature type="disulfide bond" evidence="9">
    <location>
        <begin position="185"/>
        <end position="195"/>
    </location>
</feature>
<accession>A0ABM1MNL2</accession>
<evidence type="ECO:0000313" key="13">
    <source>
        <dbReference type="Proteomes" id="UP000695000"/>
    </source>
</evidence>
<comment type="subcellular location">
    <subcellularLocation>
        <location evidence="1">Secreted</location>
    </subcellularLocation>
</comment>
<keyword evidence="3" id="KW-0964">Secreted</keyword>
<keyword evidence="5 10" id="KW-0732">Signal</keyword>
<gene>
    <name evidence="14" type="primary">LOC108562368</name>
</gene>
<feature type="domain" description="EGF-like" evidence="11">
    <location>
        <begin position="245"/>
        <end position="277"/>
    </location>
</feature>
<dbReference type="SUPFAM" id="SSF57196">
    <property type="entry name" value="EGF/Laminin"/>
    <property type="match status" value="1"/>
</dbReference>
<comment type="caution">
    <text evidence="9">Lacks conserved residue(s) required for the propagation of feature annotation.</text>
</comment>
<dbReference type="RefSeq" id="XP_017776162.1">
    <property type="nucleotide sequence ID" value="XM_017920673.1"/>
</dbReference>
<dbReference type="SMART" id="SM00181">
    <property type="entry name" value="EGF"/>
    <property type="match status" value="5"/>
</dbReference>
<evidence type="ECO:0000256" key="6">
    <source>
        <dbReference type="ARBA" id="ARBA00022737"/>
    </source>
</evidence>
<feature type="domain" description="WIF" evidence="12">
    <location>
        <begin position="39"/>
        <end position="176"/>
    </location>
</feature>
<evidence type="ECO:0000259" key="11">
    <source>
        <dbReference type="PROSITE" id="PS50026"/>
    </source>
</evidence>
<dbReference type="PROSITE" id="PS50814">
    <property type="entry name" value="WIF"/>
    <property type="match status" value="1"/>
</dbReference>
<dbReference type="Pfam" id="PF12661">
    <property type="entry name" value="hEGF"/>
    <property type="match status" value="3"/>
</dbReference>
<feature type="domain" description="EGF-like" evidence="11">
    <location>
        <begin position="278"/>
        <end position="309"/>
    </location>
</feature>
<dbReference type="Gene3D" id="2.60.40.2170">
    <property type="entry name" value="Wnt, WIF domain"/>
    <property type="match status" value="1"/>
</dbReference>
<protein>
    <submittedName>
        <fullName evidence="14">Protein shifted-like</fullName>
    </submittedName>
</protein>